<evidence type="ECO:0000259" key="8">
    <source>
        <dbReference type="SMART" id="SM00670"/>
    </source>
</evidence>
<dbReference type="InterPro" id="IPR003714">
    <property type="entry name" value="PhoH"/>
</dbReference>
<organism evidence="9 10">
    <name type="scientific">Streptomyces iconiensis</name>
    <dbReference type="NCBI Taxonomy" id="1384038"/>
    <lineage>
        <taxon>Bacteria</taxon>
        <taxon>Bacillati</taxon>
        <taxon>Actinomycetota</taxon>
        <taxon>Actinomycetes</taxon>
        <taxon>Kitasatosporales</taxon>
        <taxon>Streptomycetaceae</taxon>
        <taxon>Streptomyces</taxon>
    </lineage>
</organism>
<dbReference type="SUPFAM" id="SSF88723">
    <property type="entry name" value="PIN domain-like"/>
    <property type="match status" value="1"/>
</dbReference>
<evidence type="ECO:0000256" key="6">
    <source>
        <dbReference type="ARBA" id="ARBA00022842"/>
    </source>
</evidence>
<dbReference type="InterPro" id="IPR051451">
    <property type="entry name" value="PhoH2-like"/>
</dbReference>
<reference evidence="9 10" key="1">
    <citation type="submission" date="2023-05" db="EMBL/GenBank/DDBJ databases">
        <title>Streptantibioticus silvisoli sp. nov., acidotolerant actinomycetes 1 from pine litter.</title>
        <authorList>
            <person name="Swiecimska M."/>
            <person name="Golinska P."/>
            <person name="Sangal V."/>
            <person name="Wachnowicz B."/>
            <person name="Goodfellow M."/>
        </authorList>
    </citation>
    <scope>NUCLEOTIDE SEQUENCE [LARGE SCALE GENOMIC DNA]</scope>
    <source>
        <strain evidence="9 10">DSM 42109</strain>
    </source>
</reference>
<evidence type="ECO:0000313" key="10">
    <source>
        <dbReference type="Proteomes" id="UP001214441"/>
    </source>
</evidence>
<dbReference type="EMBL" id="JANCPR020000022">
    <property type="protein sequence ID" value="MDJ1134624.1"/>
    <property type="molecule type" value="Genomic_DNA"/>
</dbReference>
<sequence length="441" mass="48162">MVISKKRSESDRRTYVIDTSVLLADPAAMDRFEEHEVVLPVVVVTELEAKRQHPELGYFARQALRRLDEYRIRYGRLDAPIPLSDQGGTLRVELNHSDTTVLPAGFRLGDNDSRILAVARNLQAEGFDVTVVSKDLPLRIKASSVGLLAEEYRAELAITDSGWTGMAELTLPGEDIDELFAAESVPVPLDAPELPVHTGLVLQSEKGKALGRVTADGRIKLVRGDREAFGIKGRSAEQRIALDLLLDPEVGILSMGGRAGTGKSALALCAGLEAVLERGQHSKVMVFRPLYAVGGQDLGYLPGTEAEKMNPWAQAVFDTLSAVTSREVIDEVVGRGMLEVLPLTHIRGRSLHDAFVIVDEAQSLERNVLLTVLSRIGTGSRVVLTHDVAQRDNLRVGRYDGVVAVVERLKGHPLFSHITLTRSERSPIAALVTEMLEEGRV</sequence>
<keyword evidence="1" id="KW-0540">Nuclease</keyword>
<dbReference type="Proteomes" id="UP001214441">
    <property type="component" value="Unassembled WGS sequence"/>
</dbReference>
<proteinExistence type="inferred from homology"/>
<dbReference type="Pfam" id="PF13638">
    <property type="entry name" value="PIN_4"/>
    <property type="match status" value="1"/>
</dbReference>
<gene>
    <name evidence="9" type="ORF">NMN56_022200</name>
</gene>
<comment type="caution">
    <text evidence="9">The sequence shown here is derived from an EMBL/GenBank/DDBJ whole genome shotgun (WGS) entry which is preliminary data.</text>
</comment>
<dbReference type="InterPro" id="IPR002716">
    <property type="entry name" value="PIN_dom"/>
</dbReference>
<dbReference type="Gene3D" id="3.40.50.1010">
    <property type="entry name" value="5'-nuclease"/>
    <property type="match status" value="1"/>
</dbReference>
<evidence type="ECO:0000313" key="9">
    <source>
        <dbReference type="EMBL" id="MDJ1134624.1"/>
    </source>
</evidence>
<feature type="domain" description="PIN" evidence="8">
    <location>
        <begin position="13"/>
        <end position="140"/>
    </location>
</feature>
<dbReference type="PANTHER" id="PTHR30473">
    <property type="entry name" value="PROTEIN PHOH"/>
    <property type="match status" value="1"/>
</dbReference>
<evidence type="ECO:0000256" key="1">
    <source>
        <dbReference type="ARBA" id="ARBA00022722"/>
    </source>
</evidence>
<dbReference type="PANTHER" id="PTHR30473:SF2">
    <property type="entry name" value="PIN DOMAIN-CONTAINING PROTEIN"/>
    <property type="match status" value="1"/>
</dbReference>
<dbReference type="InterPro" id="IPR027417">
    <property type="entry name" value="P-loop_NTPase"/>
</dbReference>
<dbReference type="Gene3D" id="3.40.50.300">
    <property type="entry name" value="P-loop containing nucleotide triphosphate hydrolases"/>
    <property type="match status" value="1"/>
</dbReference>
<keyword evidence="5" id="KW-0067">ATP-binding</keyword>
<name>A0ABT6ZZY3_9ACTN</name>
<dbReference type="SMART" id="SM00670">
    <property type="entry name" value="PINc"/>
    <property type="match status" value="1"/>
</dbReference>
<keyword evidence="2" id="KW-0479">Metal-binding</keyword>
<evidence type="ECO:0000256" key="2">
    <source>
        <dbReference type="ARBA" id="ARBA00022723"/>
    </source>
</evidence>
<evidence type="ECO:0000256" key="7">
    <source>
        <dbReference type="ARBA" id="ARBA00046345"/>
    </source>
</evidence>
<keyword evidence="10" id="KW-1185">Reference proteome</keyword>
<dbReference type="SUPFAM" id="SSF52540">
    <property type="entry name" value="P-loop containing nucleoside triphosphate hydrolases"/>
    <property type="match status" value="1"/>
</dbReference>
<evidence type="ECO:0000256" key="5">
    <source>
        <dbReference type="ARBA" id="ARBA00022840"/>
    </source>
</evidence>
<evidence type="ECO:0000256" key="4">
    <source>
        <dbReference type="ARBA" id="ARBA00022801"/>
    </source>
</evidence>
<dbReference type="RefSeq" id="WP_274040964.1">
    <property type="nucleotide sequence ID" value="NZ_JANCPR020000022.1"/>
</dbReference>
<keyword evidence="4" id="KW-0378">Hydrolase</keyword>
<keyword evidence="6" id="KW-0460">Magnesium</keyword>
<evidence type="ECO:0000256" key="3">
    <source>
        <dbReference type="ARBA" id="ARBA00022741"/>
    </source>
</evidence>
<comment type="similarity">
    <text evidence="7">In the N-terminal section; belongs to the PINc/VapC protein family.</text>
</comment>
<keyword evidence="3" id="KW-0547">Nucleotide-binding</keyword>
<dbReference type="Pfam" id="PF02562">
    <property type="entry name" value="PhoH"/>
    <property type="match status" value="1"/>
</dbReference>
<accession>A0ABT6ZZY3</accession>
<dbReference type="InterPro" id="IPR029060">
    <property type="entry name" value="PIN-like_dom_sf"/>
</dbReference>
<protein>
    <submittedName>
        <fullName evidence="9">PhoH family protein</fullName>
    </submittedName>
</protein>
<dbReference type="CDD" id="cd09883">
    <property type="entry name" value="PIN_VapC_PhoHL-ATPase"/>
    <property type="match status" value="1"/>
</dbReference>